<dbReference type="STRING" id="764291.STRUR_0419"/>
<reference evidence="2 3" key="1">
    <citation type="journal article" date="2014" name="Int. J. Syst. Evol. Microbiol.">
        <title>Phylogenomics and the dynamic genome evolution of the genus Streptococcus.</title>
        <authorList>
            <consortium name="The Broad Institute Genome Sequencing Platform"/>
            <person name="Richards V.P."/>
            <person name="Palmer S.R."/>
            <person name="Pavinski Bitar P.D."/>
            <person name="Qin X."/>
            <person name="Weinstock G.M."/>
            <person name="Highlander S.K."/>
            <person name="Town C.D."/>
            <person name="Burne R.A."/>
            <person name="Stanhope M.J."/>
        </authorList>
    </citation>
    <scope>NUCLEOTIDE SEQUENCE [LARGE SCALE GENOMIC DNA]</scope>
    <source>
        <strain evidence="2 3">2285-97</strain>
    </source>
</reference>
<dbReference type="InterPro" id="IPR042070">
    <property type="entry name" value="PucR_C-HTH_sf"/>
</dbReference>
<dbReference type="AlphaFoldDB" id="G5KCA5"/>
<dbReference type="EMBL" id="AEUZ02000001">
    <property type="protein sequence ID" value="EHJ56927.1"/>
    <property type="molecule type" value="Genomic_DNA"/>
</dbReference>
<dbReference type="Pfam" id="PF13556">
    <property type="entry name" value="HTH_30"/>
    <property type="match status" value="1"/>
</dbReference>
<sequence length="50" mass="5892">MNTFRARLAKIEAILSISLKNTDHLMNIHLALRLHQNKMANKNHVYNHKK</sequence>
<name>G5KCA5_9STRE</name>
<keyword evidence="3" id="KW-1185">Reference proteome</keyword>
<feature type="domain" description="PucR C-terminal helix-turn-helix" evidence="1">
    <location>
        <begin position="2"/>
        <end position="34"/>
    </location>
</feature>
<accession>G5KCA5</accession>
<comment type="caution">
    <text evidence="2">The sequence shown here is derived from an EMBL/GenBank/DDBJ whole genome shotgun (WGS) entry which is preliminary data.</text>
</comment>
<evidence type="ECO:0000313" key="3">
    <source>
        <dbReference type="Proteomes" id="UP000005388"/>
    </source>
</evidence>
<organism evidence="2 3">
    <name type="scientific">Streptococcus urinalis 2285-97</name>
    <dbReference type="NCBI Taxonomy" id="764291"/>
    <lineage>
        <taxon>Bacteria</taxon>
        <taxon>Bacillati</taxon>
        <taxon>Bacillota</taxon>
        <taxon>Bacilli</taxon>
        <taxon>Lactobacillales</taxon>
        <taxon>Streptococcaceae</taxon>
        <taxon>Streptococcus</taxon>
    </lineage>
</organism>
<dbReference type="Gene3D" id="1.10.10.2840">
    <property type="entry name" value="PucR C-terminal helix-turn-helix domain"/>
    <property type="match status" value="1"/>
</dbReference>
<dbReference type="InterPro" id="IPR025736">
    <property type="entry name" value="PucR_C-HTH_dom"/>
</dbReference>
<dbReference type="Proteomes" id="UP000005388">
    <property type="component" value="Unassembled WGS sequence"/>
</dbReference>
<evidence type="ECO:0000259" key="1">
    <source>
        <dbReference type="Pfam" id="PF13556"/>
    </source>
</evidence>
<evidence type="ECO:0000313" key="2">
    <source>
        <dbReference type="EMBL" id="EHJ56927.1"/>
    </source>
</evidence>
<protein>
    <recommendedName>
        <fullName evidence="1">PucR C-terminal helix-turn-helix domain-containing protein</fullName>
    </recommendedName>
</protein>
<proteinExistence type="predicted"/>
<dbReference type="RefSeq" id="WP_006739663.1">
    <property type="nucleotide sequence ID" value="NZ_AEUZ02000001.1"/>
</dbReference>
<gene>
    <name evidence="2" type="ORF">STRUR_0419</name>
</gene>